<protein>
    <submittedName>
        <fullName evidence="2">Uncharacterized protein</fullName>
    </submittedName>
</protein>
<dbReference type="eggNOG" id="ENOG5031FM8">
    <property type="taxonomic scope" value="Bacteria"/>
</dbReference>
<proteinExistence type="predicted"/>
<accession>A0A091BAT8</accession>
<keyword evidence="1" id="KW-0812">Transmembrane</keyword>
<organism evidence="2 3">
    <name type="scientific">Arenimonas metalli CF5-1</name>
    <dbReference type="NCBI Taxonomy" id="1384056"/>
    <lineage>
        <taxon>Bacteria</taxon>
        <taxon>Pseudomonadati</taxon>
        <taxon>Pseudomonadota</taxon>
        <taxon>Gammaproteobacteria</taxon>
        <taxon>Lysobacterales</taxon>
        <taxon>Lysobacteraceae</taxon>
        <taxon>Arenimonas</taxon>
    </lineage>
</organism>
<gene>
    <name evidence="2" type="ORF">N787_05565</name>
</gene>
<evidence type="ECO:0000313" key="3">
    <source>
        <dbReference type="Proteomes" id="UP000029393"/>
    </source>
</evidence>
<name>A0A091BAT8_9GAMM</name>
<keyword evidence="1" id="KW-1133">Transmembrane helix</keyword>
<evidence type="ECO:0000256" key="1">
    <source>
        <dbReference type="SAM" id="Phobius"/>
    </source>
</evidence>
<dbReference type="Proteomes" id="UP000029393">
    <property type="component" value="Unassembled WGS sequence"/>
</dbReference>
<evidence type="ECO:0000313" key="2">
    <source>
        <dbReference type="EMBL" id="KFN41540.1"/>
    </source>
</evidence>
<keyword evidence="3" id="KW-1185">Reference proteome</keyword>
<feature type="transmembrane region" description="Helical" evidence="1">
    <location>
        <begin position="6"/>
        <end position="29"/>
    </location>
</feature>
<dbReference type="PATRIC" id="fig|1384056.3.peg.2627"/>
<sequence>MAAKKLLTGCLVVVLVLVVGAGAAWWFLLRPMWNAGGEMLSGAKDWASSLDLGSGITNQAPYDPPADGRLTPAQVAALVTVQEVVVREMGSDLRALAERAQQAQAARAADQPPNLQDLASAYRETSALLGRLKAAQAAGVNEAGLSRDEYAFVRRQALAALPLLVDVQGMPGLPGIPGLDAVAPRDDAEREAARHNAELLRPHLPLLRQTLGAGAPAR</sequence>
<dbReference type="EMBL" id="AVCK01000064">
    <property type="protein sequence ID" value="KFN41540.1"/>
    <property type="molecule type" value="Genomic_DNA"/>
</dbReference>
<dbReference type="OrthoDB" id="5966267at2"/>
<keyword evidence="1" id="KW-0472">Membrane</keyword>
<comment type="caution">
    <text evidence="2">The sequence shown here is derived from an EMBL/GenBank/DDBJ whole genome shotgun (WGS) entry which is preliminary data.</text>
</comment>
<dbReference type="RefSeq" id="WP_034215296.1">
    <property type="nucleotide sequence ID" value="NZ_AVCK01000064.1"/>
</dbReference>
<dbReference type="AlphaFoldDB" id="A0A091BAT8"/>
<reference evidence="2 3" key="1">
    <citation type="submission" date="2013-09" db="EMBL/GenBank/DDBJ databases">
        <title>Genome sequencing of Arenimonas metalli.</title>
        <authorList>
            <person name="Chen F."/>
            <person name="Wang G."/>
        </authorList>
    </citation>
    <scope>NUCLEOTIDE SEQUENCE [LARGE SCALE GENOMIC DNA]</scope>
    <source>
        <strain evidence="2 3">CF5-1</strain>
    </source>
</reference>